<evidence type="ECO:0000313" key="1">
    <source>
        <dbReference type="EMBL" id="KAF2738883.1"/>
    </source>
</evidence>
<sequence length="167" mass="18442">MLRILVSRVQIFVVAKSKRSCNLAVWIHISIALLRDTGNSIGNAGPRDVEVVVAAPVVDADLQARVGDVVLPNFVAHGIADGGWLDGFEVGYKRVEEGNWRFCEEAFSEGDWDDGICGCGLLDWRGGAAGEKQRREHGGEIHPARDVLDVRVRIGKSMLKKYIKLRY</sequence>
<proteinExistence type="predicted"/>
<gene>
    <name evidence="1" type="ORF">EJ04DRAFT_6744</name>
</gene>
<dbReference type="Proteomes" id="UP000799444">
    <property type="component" value="Unassembled WGS sequence"/>
</dbReference>
<name>A0A9P4V729_9PLEO</name>
<accession>A0A9P4V729</accession>
<organism evidence="1 2">
    <name type="scientific">Polyplosphaeria fusca</name>
    <dbReference type="NCBI Taxonomy" id="682080"/>
    <lineage>
        <taxon>Eukaryota</taxon>
        <taxon>Fungi</taxon>
        <taxon>Dikarya</taxon>
        <taxon>Ascomycota</taxon>
        <taxon>Pezizomycotina</taxon>
        <taxon>Dothideomycetes</taxon>
        <taxon>Pleosporomycetidae</taxon>
        <taxon>Pleosporales</taxon>
        <taxon>Tetraplosphaeriaceae</taxon>
        <taxon>Polyplosphaeria</taxon>
    </lineage>
</organism>
<comment type="caution">
    <text evidence="1">The sequence shown here is derived from an EMBL/GenBank/DDBJ whole genome shotgun (WGS) entry which is preliminary data.</text>
</comment>
<feature type="non-terminal residue" evidence="1">
    <location>
        <position position="167"/>
    </location>
</feature>
<evidence type="ECO:0000313" key="2">
    <source>
        <dbReference type="Proteomes" id="UP000799444"/>
    </source>
</evidence>
<protein>
    <submittedName>
        <fullName evidence="1">Uncharacterized protein</fullName>
    </submittedName>
</protein>
<reference evidence="1" key="1">
    <citation type="journal article" date="2020" name="Stud. Mycol.">
        <title>101 Dothideomycetes genomes: a test case for predicting lifestyles and emergence of pathogens.</title>
        <authorList>
            <person name="Haridas S."/>
            <person name="Albert R."/>
            <person name="Binder M."/>
            <person name="Bloem J."/>
            <person name="Labutti K."/>
            <person name="Salamov A."/>
            <person name="Andreopoulos B."/>
            <person name="Baker S."/>
            <person name="Barry K."/>
            <person name="Bills G."/>
            <person name="Bluhm B."/>
            <person name="Cannon C."/>
            <person name="Castanera R."/>
            <person name="Culley D."/>
            <person name="Daum C."/>
            <person name="Ezra D."/>
            <person name="Gonzalez J."/>
            <person name="Henrissat B."/>
            <person name="Kuo A."/>
            <person name="Liang C."/>
            <person name="Lipzen A."/>
            <person name="Lutzoni F."/>
            <person name="Magnuson J."/>
            <person name="Mondo S."/>
            <person name="Nolan M."/>
            <person name="Ohm R."/>
            <person name="Pangilinan J."/>
            <person name="Park H.-J."/>
            <person name="Ramirez L."/>
            <person name="Alfaro M."/>
            <person name="Sun H."/>
            <person name="Tritt A."/>
            <person name="Yoshinaga Y."/>
            <person name="Zwiers L.-H."/>
            <person name="Turgeon B."/>
            <person name="Goodwin S."/>
            <person name="Spatafora J."/>
            <person name="Crous P."/>
            <person name="Grigoriev I."/>
        </authorList>
    </citation>
    <scope>NUCLEOTIDE SEQUENCE</scope>
    <source>
        <strain evidence="1">CBS 125425</strain>
    </source>
</reference>
<keyword evidence="2" id="KW-1185">Reference proteome</keyword>
<dbReference type="AlphaFoldDB" id="A0A9P4V729"/>
<dbReference type="EMBL" id="ML996106">
    <property type="protein sequence ID" value="KAF2738883.1"/>
    <property type="molecule type" value="Genomic_DNA"/>
</dbReference>